<dbReference type="RefSeq" id="WP_173130879.1">
    <property type="nucleotide sequence ID" value="NZ_JABMKX010000004.1"/>
</dbReference>
<evidence type="ECO:0000256" key="6">
    <source>
        <dbReference type="ARBA" id="ARBA00023014"/>
    </source>
</evidence>
<comment type="similarity">
    <text evidence="2">Belongs to the class-V pyridoxal-phosphate-dependent aminotransferase family. NifS/IscS subfamily.</text>
</comment>
<evidence type="ECO:0000256" key="4">
    <source>
        <dbReference type="ARBA" id="ARBA00022898"/>
    </source>
</evidence>
<dbReference type="PROSITE" id="PS00595">
    <property type="entry name" value="AA_TRANSFER_CLASS_5"/>
    <property type="match status" value="1"/>
</dbReference>
<dbReference type="Gene3D" id="3.40.640.10">
    <property type="entry name" value="Type I PLP-dependent aspartate aminotransferase-like (Major domain)"/>
    <property type="match status" value="1"/>
</dbReference>
<keyword evidence="3" id="KW-0479">Metal-binding</keyword>
<dbReference type="EMBL" id="JABMKX010000004">
    <property type="protein sequence ID" value="NQX45456.1"/>
    <property type="molecule type" value="Genomic_DNA"/>
</dbReference>
<dbReference type="InterPro" id="IPR020578">
    <property type="entry name" value="Aminotrans_V_PyrdxlP_BS"/>
</dbReference>
<keyword evidence="5" id="KW-0408">Iron</keyword>
<dbReference type="PANTHER" id="PTHR11601:SF50">
    <property type="entry name" value="CYSTEINE DESULFURASE ISCS 2-RELATED"/>
    <property type="match status" value="1"/>
</dbReference>
<dbReference type="Proteomes" id="UP000711047">
    <property type="component" value="Unassembled WGS sequence"/>
</dbReference>
<name>A0ABX2DPT9_9BACL</name>
<reference evidence="9 10" key="1">
    <citation type="submission" date="2020-05" db="EMBL/GenBank/DDBJ databases">
        <title>Paenibacillus glebae, sp. nov., Paenibacillus humi sp. nov., Paenibacillus pedi sp. nov., Paenibacillus terrestris sp. nov. and Paenibacillus terricola sp. nov., isolated from a forest top soil sample.</title>
        <authorList>
            <person name="Qi S."/>
            <person name="Carlier A."/>
            <person name="Cnockaert M."/>
            <person name="Vandamme P."/>
        </authorList>
    </citation>
    <scope>NUCLEOTIDE SEQUENCE [LARGE SCALE GENOMIC DNA]</scope>
    <source>
        <strain evidence="9 10">LMG 29502</strain>
    </source>
</reference>
<organism evidence="9 10">
    <name type="scientific">Paenibacillus tritici</name>
    <dbReference type="NCBI Taxonomy" id="1873425"/>
    <lineage>
        <taxon>Bacteria</taxon>
        <taxon>Bacillati</taxon>
        <taxon>Bacillota</taxon>
        <taxon>Bacilli</taxon>
        <taxon>Bacillales</taxon>
        <taxon>Paenibacillaceae</taxon>
        <taxon>Paenibacillus</taxon>
    </lineage>
</organism>
<sequence length="391" mass="43329">MKRLYLDYCASTPLHPLVLKKLIESSQYIYANPSSVHQMGYEASCLIEESRKVISELLNVKSSEVVFTSGATESNNMAIIGLIRKIKEKSKVTPHIIISQIEHPSVYNCCKALEKDGVEVTYVSVDKNGLVNVSEIEDSIRENTVLVSIMHVNNETGSIQPIDEIGELIQSKENICFHVDGVQGFGKVPLELDNIDLFTISGHKIGGPKGIGILVIKENIEISPIIFGGSQENSIRPGTTNLPGVVSITEAIKIALLDFNKRFNYLVELYTYISSQIKKKKEFTINSPKLSLSSPHILNLSYHQEGITSAQLINLFAKRGVILSSQSACSSKSSKLSRVLMAMSHNEVISSSSIRISLHETMTFSDADYLLQSIEEVLEQIKQKKRFAINI</sequence>
<evidence type="ECO:0000256" key="1">
    <source>
        <dbReference type="ARBA" id="ARBA00001933"/>
    </source>
</evidence>
<proteinExistence type="inferred from homology"/>
<evidence type="ECO:0000256" key="5">
    <source>
        <dbReference type="ARBA" id="ARBA00023004"/>
    </source>
</evidence>
<dbReference type="Gene3D" id="3.90.1150.10">
    <property type="entry name" value="Aspartate Aminotransferase, domain 1"/>
    <property type="match status" value="1"/>
</dbReference>
<evidence type="ECO:0000313" key="9">
    <source>
        <dbReference type="EMBL" id="NQX45456.1"/>
    </source>
</evidence>
<dbReference type="SUPFAM" id="SSF53383">
    <property type="entry name" value="PLP-dependent transferases"/>
    <property type="match status" value="1"/>
</dbReference>
<evidence type="ECO:0000256" key="3">
    <source>
        <dbReference type="ARBA" id="ARBA00022723"/>
    </source>
</evidence>
<dbReference type="InterPro" id="IPR015421">
    <property type="entry name" value="PyrdxlP-dep_Trfase_major"/>
</dbReference>
<keyword evidence="4" id="KW-0663">Pyridoxal phosphate</keyword>
<dbReference type="InterPro" id="IPR015424">
    <property type="entry name" value="PyrdxlP-dep_Trfase"/>
</dbReference>
<dbReference type="PANTHER" id="PTHR11601">
    <property type="entry name" value="CYSTEINE DESULFURYLASE FAMILY MEMBER"/>
    <property type="match status" value="1"/>
</dbReference>
<dbReference type="InterPro" id="IPR015422">
    <property type="entry name" value="PyrdxlP-dep_Trfase_small"/>
</dbReference>
<keyword evidence="10" id="KW-1185">Reference proteome</keyword>
<comment type="cofactor">
    <cofactor evidence="1 7">
        <name>pyridoxal 5'-phosphate</name>
        <dbReference type="ChEBI" id="CHEBI:597326"/>
    </cofactor>
</comment>
<evidence type="ECO:0000259" key="8">
    <source>
        <dbReference type="Pfam" id="PF00266"/>
    </source>
</evidence>
<dbReference type="InterPro" id="IPR016454">
    <property type="entry name" value="Cysteine_dSase"/>
</dbReference>
<keyword evidence="6" id="KW-0411">Iron-sulfur</keyword>
<feature type="domain" description="Aminotransferase class V" evidence="8">
    <location>
        <begin position="5"/>
        <end position="370"/>
    </location>
</feature>
<comment type="caution">
    <text evidence="9">The sequence shown here is derived from an EMBL/GenBank/DDBJ whole genome shotgun (WGS) entry which is preliminary data.</text>
</comment>
<dbReference type="Gene3D" id="1.10.260.50">
    <property type="match status" value="1"/>
</dbReference>
<dbReference type="Pfam" id="PF00266">
    <property type="entry name" value="Aminotran_5"/>
    <property type="match status" value="1"/>
</dbReference>
<evidence type="ECO:0000256" key="2">
    <source>
        <dbReference type="ARBA" id="ARBA00006490"/>
    </source>
</evidence>
<protein>
    <submittedName>
        <fullName evidence="9">Cysteine desulfurase</fullName>
    </submittedName>
</protein>
<evidence type="ECO:0000313" key="10">
    <source>
        <dbReference type="Proteomes" id="UP000711047"/>
    </source>
</evidence>
<dbReference type="PIRSF" id="PIRSF005572">
    <property type="entry name" value="NifS"/>
    <property type="match status" value="1"/>
</dbReference>
<gene>
    <name evidence="9" type="ORF">HQN87_08955</name>
</gene>
<dbReference type="InterPro" id="IPR000192">
    <property type="entry name" value="Aminotrans_V_dom"/>
</dbReference>
<accession>A0ABX2DPT9</accession>
<evidence type="ECO:0000256" key="7">
    <source>
        <dbReference type="RuleBase" id="RU004504"/>
    </source>
</evidence>